<dbReference type="STRING" id="55188.A0A2H5QSF4"/>
<keyword evidence="2" id="KW-0964">Secreted</keyword>
<feature type="transmembrane region" description="Helical" evidence="4">
    <location>
        <begin position="145"/>
        <end position="163"/>
    </location>
</feature>
<dbReference type="AlphaFoldDB" id="A0A2H5QSF4"/>
<keyword evidence="3" id="KW-0961">Cell wall biogenesis/degradation</keyword>
<protein>
    <submittedName>
        <fullName evidence="5">Uncharacterized protein</fullName>
    </submittedName>
</protein>
<organism evidence="5 6">
    <name type="scientific">Citrus unshiu</name>
    <name type="common">Satsuma mandarin</name>
    <name type="synonym">Citrus nobilis var. unshiu</name>
    <dbReference type="NCBI Taxonomy" id="55188"/>
    <lineage>
        <taxon>Eukaryota</taxon>
        <taxon>Viridiplantae</taxon>
        <taxon>Streptophyta</taxon>
        <taxon>Embryophyta</taxon>
        <taxon>Tracheophyta</taxon>
        <taxon>Spermatophyta</taxon>
        <taxon>Magnoliopsida</taxon>
        <taxon>eudicotyledons</taxon>
        <taxon>Gunneridae</taxon>
        <taxon>Pentapetalae</taxon>
        <taxon>rosids</taxon>
        <taxon>malvids</taxon>
        <taxon>Sapindales</taxon>
        <taxon>Rutaceae</taxon>
        <taxon>Aurantioideae</taxon>
        <taxon>Citrus</taxon>
    </lineage>
</organism>
<evidence type="ECO:0000313" key="5">
    <source>
        <dbReference type="EMBL" id="GAY67538.1"/>
    </source>
</evidence>
<reference evidence="5 6" key="1">
    <citation type="journal article" date="2017" name="Front. Genet.">
        <title>Draft sequencing of the heterozygous diploid genome of Satsuma (Citrus unshiu Marc.) using a hybrid assembly approach.</title>
        <authorList>
            <person name="Shimizu T."/>
            <person name="Tanizawa Y."/>
            <person name="Mochizuki T."/>
            <person name="Nagasaki H."/>
            <person name="Yoshioka T."/>
            <person name="Toyoda A."/>
            <person name="Fujiyama A."/>
            <person name="Kaminuma E."/>
            <person name="Nakamura Y."/>
        </authorList>
    </citation>
    <scope>NUCLEOTIDE SEQUENCE [LARGE SCALE GENOMIC DNA]</scope>
    <source>
        <strain evidence="6">cv. Miyagawa wase</strain>
    </source>
</reference>
<dbReference type="SUPFAM" id="SSF51126">
    <property type="entry name" value="Pectin lyase-like"/>
    <property type="match status" value="1"/>
</dbReference>
<keyword evidence="4" id="KW-1133">Transmembrane helix</keyword>
<keyword evidence="4" id="KW-0812">Transmembrane</keyword>
<name>A0A2H5QSF4_CITUN</name>
<gene>
    <name evidence="5" type="ORF">CUMW_257290</name>
</gene>
<dbReference type="EMBL" id="BDQV01000718">
    <property type="protein sequence ID" value="GAY67538.1"/>
    <property type="molecule type" value="Genomic_DNA"/>
</dbReference>
<dbReference type="Proteomes" id="UP000236630">
    <property type="component" value="Unassembled WGS sequence"/>
</dbReference>
<comment type="caution">
    <text evidence="5">The sequence shown here is derived from an EMBL/GenBank/DDBJ whole genome shotgun (WGS) entry which is preliminary data.</text>
</comment>
<evidence type="ECO:0000256" key="3">
    <source>
        <dbReference type="ARBA" id="ARBA00023316"/>
    </source>
</evidence>
<evidence type="ECO:0000256" key="4">
    <source>
        <dbReference type="SAM" id="Phobius"/>
    </source>
</evidence>
<proteinExistence type="predicted"/>
<accession>A0A2H5QSF4</accession>
<keyword evidence="6" id="KW-1185">Reference proteome</keyword>
<evidence type="ECO:0000256" key="2">
    <source>
        <dbReference type="ARBA" id="ARBA00022525"/>
    </source>
</evidence>
<dbReference type="Gene3D" id="2.160.20.10">
    <property type="entry name" value="Single-stranded right-handed beta-helix, Pectin lyase-like"/>
    <property type="match status" value="1"/>
</dbReference>
<dbReference type="GO" id="GO:0071555">
    <property type="term" value="P:cell wall organization"/>
    <property type="evidence" value="ECO:0007669"/>
    <property type="project" value="UniProtKB-KW"/>
</dbReference>
<dbReference type="InterPro" id="IPR011050">
    <property type="entry name" value="Pectin_lyase_fold/virulence"/>
</dbReference>
<comment type="subcellular location">
    <subcellularLocation>
        <location evidence="1">Secreted</location>
    </subcellularLocation>
</comment>
<evidence type="ECO:0000313" key="6">
    <source>
        <dbReference type="Proteomes" id="UP000236630"/>
    </source>
</evidence>
<dbReference type="GO" id="GO:0005576">
    <property type="term" value="C:extracellular region"/>
    <property type="evidence" value="ECO:0007669"/>
    <property type="project" value="UniProtKB-SubCell"/>
</dbReference>
<dbReference type="InterPro" id="IPR012334">
    <property type="entry name" value="Pectin_lyas_fold"/>
</dbReference>
<keyword evidence="4" id="KW-0472">Membrane</keyword>
<sequence length="166" mass="18115">MSLISFSSSSSTSSILFFIITITISFYSSNAAYTVVTFGEKPDGKTDSTLPFLRAWSVACSSTRAAIIYVSLGNFPIKAVVFGGPCKSRIVFRVDGTLLGPSNYWNLGSSVRLLGFQFIMGLLMQEELGFGLAAELERAALLVQEYLKILFICIVTLLLLPFIDVL</sequence>
<dbReference type="PANTHER" id="PTHR31375">
    <property type="match status" value="1"/>
</dbReference>
<evidence type="ECO:0000256" key="1">
    <source>
        <dbReference type="ARBA" id="ARBA00004613"/>
    </source>
</evidence>